<evidence type="ECO:0000256" key="6">
    <source>
        <dbReference type="ARBA" id="ARBA00023004"/>
    </source>
</evidence>
<dbReference type="CDD" id="cd00207">
    <property type="entry name" value="fer2"/>
    <property type="match status" value="1"/>
</dbReference>
<name>A0ABS2ISE7_9ACTN</name>
<sequence>MAIRQAWVHCAQAILRSGLWQPPTRTAPTPDGHTGRPRRLVDGDLGTTIATTTPQPMTVEAAGQPVGTGTVEPGQSLLDAGLAAGIDLPFSCTVGTCGECVVRLRRGDVVVSGPNCLTPQQRAAGYTLTCAGQPLSEVAIDLADQGRSTTGGRG</sequence>
<evidence type="ECO:0000313" key="10">
    <source>
        <dbReference type="EMBL" id="MBM7077262.1"/>
    </source>
</evidence>
<dbReference type="PANTHER" id="PTHR43112">
    <property type="entry name" value="FERREDOXIN"/>
    <property type="match status" value="1"/>
</dbReference>
<keyword evidence="11" id="KW-1185">Reference proteome</keyword>
<feature type="domain" description="2Fe-2S ferredoxin-type" evidence="9">
    <location>
        <begin position="55"/>
        <end position="146"/>
    </location>
</feature>
<evidence type="ECO:0000256" key="1">
    <source>
        <dbReference type="ARBA" id="ARBA00007874"/>
    </source>
</evidence>
<evidence type="ECO:0000256" key="2">
    <source>
        <dbReference type="ARBA" id="ARBA00022448"/>
    </source>
</evidence>
<dbReference type="Gene3D" id="3.10.20.30">
    <property type="match status" value="1"/>
</dbReference>
<keyword evidence="7" id="KW-0411">Iron-sulfur</keyword>
<keyword evidence="3" id="KW-0001">2Fe-2S</keyword>
<keyword evidence="6" id="KW-0408">Iron</keyword>
<evidence type="ECO:0000256" key="3">
    <source>
        <dbReference type="ARBA" id="ARBA00022714"/>
    </source>
</evidence>
<gene>
    <name evidence="10" type="ORF">JQX11_13015</name>
</gene>
<proteinExistence type="inferred from homology"/>
<organism evidence="10 11">
    <name type="scientific">Micromonospora humida</name>
    <dbReference type="NCBI Taxonomy" id="2809018"/>
    <lineage>
        <taxon>Bacteria</taxon>
        <taxon>Bacillati</taxon>
        <taxon>Actinomycetota</taxon>
        <taxon>Actinomycetes</taxon>
        <taxon>Micromonosporales</taxon>
        <taxon>Micromonosporaceae</taxon>
        <taxon>Micromonospora</taxon>
    </lineage>
</organism>
<dbReference type="SUPFAM" id="SSF54292">
    <property type="entry name" value="2Fe-2S ferredoxin-like"/>
    <property type="match status" value="1"/>
</dbReference>
<evidence type="ECO:0000259" key="9">
    <source>
        <dbReference type="PROSITE" id="PS51085"/>
    </source>
</evidence>
<dbReference type="InterPro" id="IPR036010">
    <property type="entry name" value="2Fe-2S_ferredoxin-like_sf"/>
</dbReference>
<accession>A0ABS2ISE7</accession>
<comment type="similarity">
    <text evidence="1">Belongs to the 2Fe2S plant-type ferredoxin family.</text>
</comment>
<comment type="caution">
    <text evidence="10">The sequence shown here is derived from an EMBL/GenBank/DDBJ whole genome shotgun (WGS) entry which is preliminary data.</text>
</comment>
<dbReference type="PANTHER" id="PTHR43112:SF3">
    <property type="entry name" value="FERREDOXIN-2, CHLOROPLASTIC"/>
    <property type="match status" value="1"/>
</dbReference>
<dbReference type="Pfam" id="PF00111">
    <property type="entry name" value="Fer2"/>
    <property type="match status" value="1"/>
</dbReference>
<dbReference type="PROSITE" id="PS51085">
    <property type="entry name" value="2FE2S_FER_2"/>
    <property type="match status" value="1"/>
</dbReference>
<evidence type="ECO:0000313" key="11">
    <source>
        <dbReference type="Proteomes" id="UP001518872"/>
    </source>
</evidence>
<evidence type="ECO:0000256" key="7">
    <source>
        <dbReference type="ARBA" id="ARBA00023014"/>
    </source>
</evidence>
<keyword evidence="5" id="KW-0249">Electron transport</keyword>
<dbReference type="EMBL" id="JAFEUC010000005">
    <property type="protein sequence ID" value="MBM7077262.1"/>
    <property type="molecule type" value="Genomic_DNA"/>
</dbReference>
<keyword evidence="2" id="KW-0813">Transport</keyword>
<evidence type="ECO:0000256" key="8">
    <source>
        <dbReference type="ARBA" id="ARBA00034078"/>
    </source>
</evidence>
<dbReference type="Proteomes" id="UP001518872">
    <property type="component" value="Unassembled WGS sequence"/>
</dbReference>
<comment type="cofactor">
    <cofactor evidence="8">
        <name>[2Fe-2S] cluster</name>
        <dbReference type="ChEBI" id="CHEBI:190135"/>
    </cofactor>
</comment>
<protein>
    <submittedName>
        <fullName evidence="10">2Fe-2S iron-sulfur cluster binding domain-containing protein</fullName>
    </submittedName>
</protein>
<evidence type="ECO:0000256" key="5">
    <source>
        <dbReference type="ARBA" id="ARBA00022982"/>
    </source>
</evidence>
<dbReference type="InterPro" id="IPR012675">
    <property type="entry name" value="Beta-grasp_dom_sf"/>
</dbReference>
<keyword evidence="4" id="KW-0479">Metal-binding</keyword>
<dbReference type="InterPro" id="IPR001041">
    <property type="entry name" value="2Fe-2S_ferredoxin-type"/>
</dbReference>
<dbReference type="RefSeq" id="WP_204925234.1">
    <property type="nucleotide sequence ID" value="NZ_JAFEUC010000005.1"/>
</dbReference>
<reference evidence="10 11" key="1">
    <citation type="submission" date="2021-02" db="EMBL/GenBank/DDBJ databases">
        <authorList>
            <person name="Ra J.-S."/>
        </authorList>
    </citation>
    <scope>NUCLEOTIDE SEQUENCE [LARGE SCALE GENOMIC DNA]</scope>
    <source>
        <strain evidence="10 11">MMS20-R1-14</strain>
    </source>
</reference>
<evidence type="ECO:0000256" key="4">
    <source>
        <dbReference type="ARBA" id="ARBA00022723"/>
    </source>
</evidence>